<evidence type="ECO:0000259" key="5">
    <source>
        <dbReference type="PROSITE" id="PS50887"/>
    </source>
</evidence>
<dbReference type="InterPro" id="IPR001633">
    <property type="entry name" value="EAL_dom"/>
</dbReference>
<dbReference type="GO" id="GO:0016301">
    <property type="term" value="F:kinase activity"/>
    <property type="evidence" value="ECO:0007669"/>
    <property type="project" value="UniProtKB-KW"/>
</dbReference>
<feature type="domain" description="CBS" evidence="6">
    <location>
        <begin position="84"/>
        <end position="140"/>
    </location>
</feature>
<reference evidence="7 8" key="1">
    <citation type="submission" date="2014-03" db="EMBL/GenBank/DDBJ databases">
        <title>The draft genome sequence of Thalassospira alkalitolerans JCM 18968.</title>
        <authorList>
            <person name="Lai Q."/>
            <person name="Shao Z."/>
        </authorList>
    </citation>
    <scope>NUCLEOTIDE SEQUENCE [LARGE SCALE GENOMIC DNA]</scope>
    <source>
        <strain evidence="7 8">JCM 18968</strain>
    </source>
</reference>
<keyword evidence="8" id="KW-1185">Reference proteome</keyword>
<dbReference type="SMART" id="SM00052">
    <property type="entry name" value="EAL"/>
    <property type="match status" value="1"/>
</dbReference>
<dbReference type="OrthoDB" id="7251575at2"/>
<dbReference type="Gene3D" id="3.30.450.20">
    <property type="entry name" value="PAS domain"/>
    <property type="match status" value="1"/>
</dbReference>
<evidence type="ECO:0000259" key="3">
    <source>
        <dbReference type="PROSITE" id="PS50113"/>
    </source>
</evidence>
<dbReference type="InterPro" id="IPR046342">
    <property type="entry name" value="CBS_dom_sf"/>
</dbReference>
<dbReference type="InterPro" id="IPR000160">
    <property type="entry name" value="GGDEF_dom"/>
</dbReference>
<dbReference type="InterPro" id="IPR029787">
    <property type="entry name" value="Nucleotide_cyclase"/>
</dbReference>
<keyword evidence="7" id="KW-0808">Transferase</keyword>
<dbReference type="RefSeq" id="WP_085620747.1">
    <property type="nucleotide sequence ID" value="NZ_CAXBPE010000006.1"/>
</dbReference>
<dbReference type="InterPro" id="IPR043128">
    <property type="entry name" value="Rev_trsase/Diguanyl_cyclase"/>
</dbReference>
<dbReference type="Pfam" id="PF00563">
    <property type="entry name" value="EAL"/>
    <property type="match status" value="1"/>
</dbReference>
<keyword evidence="7" id="KW-0418">Kinase</keyword>
<dbReference type="CDD" id="cd00130">
    <property type="entry name" value="PAS"/>
    <property type="match status" value="1"/>
</dbReference>
<evidence type="ECO:0000259" key="4">
    <source>
        <dbReference type="PROSITE" id="PS50883"/>
    </source>
</evidence>
<dbReference type="STRING" id="1293890.TALK_19045"/>
<dbReference type="EMBL" id="JFKB01000019">
    <property type="protein sequence ID" value="OSQ44377.1"/>
    <property type="molecule type" value="Genomic_DNA"/>
</dbReference>
<organism evidence="7 8">
    <name type="scientific">Thalassospira alkalitolerans</name>
    <dbReference type="NCBI Taxonomy" id="1293890"/>
    <lineage>
        <taxon>Bacteria</taxon>
        <taxon>Pseudomonadati</taxon>
        <taxon>Pseudomonadota</taxon>
        <taxon>Alphaproteobacteria</taxon>
        <taxon>Rhodospirillales</taxon>
        <taxon>Thalassospiraceae</taxon>
        <taxon>Thalassospira</taxon>
    </lineage>
</organism>
<dbReference type="PROSITE" id="PS51371">
    <property type="entry name" value="CBS"/>
    <property type="match status" value="3"/>
</dbReference>
<dbReference type="NCBIfam" id="TIGR00229">
    <property type="entry name" value="sensory_box"/>
    <property type="match status" value="1"/>
</dbReference>
<dbReference type="CDD" id="cd01949">
    <property type="entry name" value="GGDEF"/>
    <property type="match status" value="1"/>
</dbReference>
<proteinExistence type="predicted"/>
<dbReference type="CDD" id="cd01948">
    <property type="entry name" value="EAL"/>
    <property type="match status" value="1"/>
</dbReference>
<protein>
    <submittedName>
        <fullName evidence="7">Histidine kinase</fullName>
    </submittedName>
</protein>
<dbReference type="SUPFAM" id="SSF141868">
    <property type="entry name" value="EAL domain-like"/>
    <property type="match status" value="1"/>
</dbReference>
<dbReference type="Pfam" id="PF00990">
    <property type="entry name" value="GGDEF"/>
    <property type="match status" value="1"/>
</dbReference>
<accession>A0A1Y2L7X2</accession>
<feature type="domain" description="CBS" evidence="6">
    <location>
        <begin position="220"/>
        <end position="281"/>
    </location>
</feature>
<dbReference type="InterPro" id="IPR001610">
    <property type="entry name" value="PAC"/>
</dbReference>
<dbReference type="InterPro" id="IPR035965">
    <property type="entry name" value="PAS-like_dom_sf"/>
</dbReference>
<evidence type="ECO:0000259" key="6">
    <source>
        <dbReference type="PROSITE" id="PS51371"/>
    </source>
</evidence>
<dbReference type="SUPFAM" id="SSF54631">
    <property type="entry name" value="CBS-domain pair"/>
    <property type="match status" value="2"/>
</dbReference>
<dbReference type="PANTHER" id="PTHR44757:SF2">
    <property type="entry name" value="BIOFILM ARCHITECTURE MAINTENANCE PROTEIN MBAA"/>
    <property type="match status" value="1"/>
</dbReference>
<dbReference type="Pfam" id="PF13426">
    <property type="entry name" value="PAS_9"/>
    <property type="match status" value="1"/>
</dbReference>
<dbReference type="SMART" id="SM00091">
    <property type="entry name" value="PAS"/>
    <property type="match status" value="1"/>
</dbReference>
<feature type="domain" description="GGDEF" evidence="5">
    <location>
        <begin position="452"/>
        <end position="594"/>
    </location>
</feature>
<dbReference type="Gene3D" id="3.30.70.270">
    <property type="match status" value="1"/>
</dbReference>
<dbReference type="SMART" id="SM00086">
    <property type="entry name" value="PAC"/>
    <property type="match status" value="1"/>
</dbReference>
<dbReference type="Proteomes" id="UP000193396">
    <property type="component" value="Unassembled WGS sequence"/>
</dbReference>
<name>A0A1Y2L7X2_9PROT</name>
<evidence type="ECO:0000313" key="7">
    <source>
        <dbReference type="EMBL" id="OSQ44377.1"/>
    </source>
</evidence>
<dbReference type="Gene3D" id="3.20.20.450">
    <property type="entry name" value="EAL domain"/>
    <property type="match status" value="1"/>
</dbReference>
<feature type="domain" description="PAC" evidence="3">
    <location>
        <begin position="368"/>
        <end position="420"/>
    </location>
</feature>
<feature type="domain" description="PAS" evidence="2">
    <location>
        <begin position="301"/>
        <end position="341"/>
    </location>
</feature>
<dbReference type="SUPFAM" id="SSF55785">
    <property type="entry name" value="PYP-like sensor domain (PAS domain)"/>
    <property type="match status" value="1"/>
</dbReference>
<dbReference type="PROSITE" id="PS50112">
    <property type="entry name" value="PAS"/>
    <property type="match status" value="1"/>
</dbReference>
<dbReference type="NCBIfam" id="TIGR00254">
    <property type="entry name" value="GGDEF"/>
    <property type="match status" value="1"/>
</dbReference>
<dbReference type="InterPro" id="IPR000014">
    <property type="entry name" value="PAS"/>
</dbReference>
<dbReference type="SMART" id="SM00116">
    <property type="entry name" value="CBS"/>
    <property type="match status" value="4"/>
</dbReference>
<gene>
    <name evidence="7" type="ORF">TALK_19045</name>
</gene>
<evidence type="ECO:0000259" key="2">
    <source>
        <dbReference type="PROSITE" id="PS50112"/>
    </source>
</evidence>
<dbReference type="InterPro" id="IPR000700">
    <property type="entry name" value="PAS-assoc_C"/>
</dbReference>
<dbReference type="InterPro" id="IPR052155">
    <property type="entry name" value="Biofilm_reg_signaling"/>
</dbReference>
<dbReference type="SUPFAM" id="SSF55073">
    <property type="entry name" value="Nucleotide cyclase"/>
    <property type="match status" value="1"/>
</dbReference>
<dbReference type="AlphaFoldDB" id="A0A1Y2L7X2"/>
<dbReference type="Gene3D" id="3.10.580.10">
    <property type="entry name" value="CBS-domain"/>
    <property type="match status" value="2"/>
</dbReference>
<dbReference type="InterPro" id="IPR000644">
    <property type="entry name" value="CBS_dom"/>
</dbReference>
<evidence type="ECO:0000256" key="1">
    <source>
        <dbReference type="PROSITE-ProRule" id="PRU00703"/>
    </source>
</evidence>
<evidence type="ECO:0000313" key="8">
    <source>
        <dbReference type="Proteomes" id="UP000193396"/>
    </source>
</evidence>
<keyword evidence="1" id="KW-0129">CBS domain</keyword>
<dbReference type="PROSITE" id="PS50883">
    <property type="entry name" value="EAL"/>
    <property type="match status" value="1"/>
</dbReference>
<feature type="domain" description="CBS" evidence="6">
    <location>
        <begin position="19"/>
        <end position="78"/>
    </location>
</feature>
<sequence length="862" mass="95982">MTRPNLTDGRTANLTVGTISPGTVLRCAPETTLARAIEMMREVNCSSIIITKDNLPVGIWTEKDCLALPADCVHALDEPISNWMSAPVHSISLHASPEAAMVRMRERHVRHLVTIDEKNRLAGIISQSDLIRHQGSLRTLGEGDVGDAIRRTTIFVDGDISMSELRARMHEAKCDCAIIYDPTVKTEQVSVLDHAGIITERDILQNLANGGHARPAIDIASHPLHVIAAKTSLSDARDTMLNENIRHLAVIDDTRNVIGVLSFADLLEFIEQDYFAHLRALMEGRDTELSAARRSLFLANKIIETSPDGIMICTANGIIELVNPAFTRVTGYSASDVIGKNPRILQSGRQSPDFYAAMWRSIQQHGKWEGEIWNRRKSGEVYPEWLSIIAIRNGEGEICQYASIFTDISERKKNREDILRLAHIDELTGYPNRRRFLELLAHGIGDSRRNGTSLTILLLDIDNFQRVNNTLGHSDGDDVLVEVARRLHRRLDEGGVLARVGADEYAILLSGDKPSDKNAADDTAEDAKLAKDLLDALSEPHKTRKGQDIYISASIGIASFPRDANDTANLLRNAEIAMMQSKEQGRNQFSRYNRASHSRNGADLALETALRQALDNDEFHVVYQPQFQARTGELHGVEALLRWNHPTLGPISPTTFIPIAEQMGVIGELGRWVLQHACRQAVSWREQGLHNITMAVNVSVQQFYGTVDLAEQIRTILVDKGLASDRLEIEITESLFMQNIDEMRANLQRIRDLGVKISLDDFGTGFSSLSYLRQLPFDTIKLDRSFVSDINQGREGNTLAITIINMAQNLHKKCVAEGVETEEQLNLLRDAGCDYIQGYLLGKPMDADDILSLSQQRRAKAS</sequence>
<dbReference type="PROSITE" id="PS50113">
    <property type="entry name" value="PAC"/>
    <property type="match status" value="1"/>
</dbReference>
<dbReference type="Pfam" id="PF00571">
    <property type="entry name" value="CBS"/>
    <property type="match status" value="3"/>
</dbReference>
<dbReference type="SMART" id="SM00267">
    <property type="entry name" value="GGDEF"/>
    <property type="match status" value="1"/>
</dbReference>
<feature type="domain" description="EAL" evidence="4">
    <location>
        <begin position="603"/>
        <end position="858"/>
    </location>
</feature>
<dbReference type="FunFam" id="3.20.20.450:FF:000001">
    <property type="entry name" value="Cyclic di-GMP phosphodiesterase yahA"/>
    <property type="match status" value="1"/>
</dbReference>
<dbReference type="PANTHER" id="PTHR44757">
    <property type="entry name" value="DIGUANYLATE CYCLASE DGCP"/>
    <property type="match status" value="1"/>
</dbReference>
<dbReference type="PROSITE" id="PS50887">
    <property type="entry name" value="GGDEF"/>
    <property type="match status" value="1"/>
</dbReference>
<comment type="caution">
    <text evidence="7">The sequence shown here is derived from an EMBL/GenBank/DDBJ whole genome shotgun (WGS) entry which is preliminary data.</text>
</comment>
<dbReference type="InterPro" id="IPR035919">
    <property type="entry name" value="EAL_sf"/>
</dbReference>